<sequence length="354" mass="40538">MGGEQSRPNSSQQRNQLARQQNQQRQQAPYQGPVGNNQNQSSRQPNPLAQQRANQQQQIQQVPPIPQPINQQRQDDPRMQFMDQALNPNRANQYQQIYRKMTQNKRDLKNFKLLVYLNKESIKVNTTADNKLELSFKVDSLSDCLIRVNTCVSEKKNINNVPEMMYTPNKDDYTQEIHLKKGMQQEINFNQCKFDLAKMTGFELHKCQYNYYPITFSVNYQGRGKFYAFIIYGYFNKDGNNKINGVHITKQLVIINGIPFEIKNIYGLNMATGTTAEGEASDSAQEGVADDGDGKECLICLTEPRDTLIMPCSHLCVCRDCGNQIQQKKYTCPICRGNIGSLIPIDMIKKAKKT</sequence>
<feature type="compositionally biased region" description="Low complexity" evidence="2">
    <location>
        <begin position="1"/>
        <end position="28"/>
    </location>
</feature>
<dbReference type="GO" id="GO:0005737">
    <property type="term" value="C:cytoplasm"/>
    <property type="evidence" value="ECO:0007669"/>
    <property type="project" value="TreeGrafter"/>
</dbReference>
<dbReference type="GO" id="GO:0016567">
    <property type="term" value="P:protein ubiquitination"/>
    <property type="evidence" value="ECO:0007669"/>
    <property type="project" value="TreeGrafter"/>
</dbReference>
<dbReference type="InterPro" id="IPR045194">
    <property type="entry name" value="MGRN1/RNF157-like"/>
</dbReference>
<dbReference type="InParanoid" id="A0A078AFN4"/>
<evidence type="ECO:0000313" key="4">
    <source>
        <dbReference type="EMBL" id="CDW79723.1"/>
    </source>
</evidence>
<dbReference type="AlphaFoldDB" id="A0A078AFN4"/>
<dbReference type="OMA" id="VYGMNDS"/>
<organism evidence="4 5">
    <name type="scientific">Stylonychia lemnae</name>
    <name type="common">Ciliate</name>
    <dbReference type="NCBI Taxonomy" id="5949"/>
    <lineage>
        <taxon>Eukaryota</taxon>
        <taxon>Sar</taxon>
        <taxon>Alveolata</taxon>
        <taxon>Ciliophora</taxon>
        <taxon>Intramacronucleata</taxon>
        <taxon>Spirotrichea</taxon>
        <taxon>Stichotrichia</taxon>
        <taxon>Sporadotrichida</taxon>
        <taxon>Oxytrichidae</taxon>
        <taxon>Stylonychinae</taxon>
        <taxon>Stylonychia</taxon>
    </lineage>
</organism>
<evidence type="ECO:0000256" key="1">
    <source>
        <dbReference type="PROSITE-ProRule" id="PRU00175"/>
    </source>
</evidence>
<evidence type="ECO:0000313" key="5">
    <source>
        <dbReference type="Proteomes" id="UP000039865"/>
    </source>
</evidence>
<dbReference type="GO" id="GO:0008270">
    <property type="term" value="F:zinc ion binding"/>
    <property type="evidence" value="ECO:0007669"/>
    <property type="project" value="UniProtKB-KW"/>
</dbReference>
<dbReference type="Pfam" id="PF13920">
    <property type="entry name" value="zf-C3HC4_3"/>
    <property type="match status" value="1"/>
</dbReference>
<dbReference type="Proteomes" id="UP000039865">
    <property type="component" value="Unassembled WGS sequence"/>
</dbReference>
<reference evidence="4 5" key="1">
    <citation type="submission" date="2014-06" db="EMBL/GenBank/DDBJ databases">
        <authorList>
            <person name="Swart Estienne"/>
        </authorList>
    </citation>
    <scope>NUCLEOTIDE SEQUENCE [LARGE SCALE GENOMIC DNA]</scope>
    <source>
        <strain evidence="4 5">130c</strain>
    </source>
</reference>
<accession>A0A078AFN4</accession>
<keyword evidence="5" id="KW-1185">Reference proteome</keyword>
<dbReference type="InterPro" id="IPR001841">
    <property type="entry name" value="Znf_RING"/>
</dbReference>
<keyword evidence="1" id="KW-0862">Zinc</keyword>
<dbReference type="Gene3D" id="3.30.40.10">
    <property type="entry name" value="Zinc/RING finger domain, C3HC4 (zinc finger)"/>
    <property type="match status" value="1"/>
</dbReference>
<dbReference type="PANTHER" id="PTHR22996:SF0">
    <property type="entry name" value="RE60872P-RELATED"/>
    <property type="match status" value="1"/>
</dbReference>
<proteinExistence type="predicted"/>
<gene>
    <name evidence="4" type="primary">Contig15655.g16676</name>
    <name evidence="4" type="ORF">STYLEM_8714</name>
</gene>
<dbReference type="PROSITE" id="PS50089">
    <property type="entry name" value="ZF_RING_2"/>
    <property type="match status" value="1"/>
</dbReference>
<feature type="compositionally biased region" description="Low complexity" evidence="2">
    <location>
        <begin position="36"/>
        <end position="72"/>
    </location>
</feature>
<keyword evidence="1" id="KW-0479">Metal-binding</keyword>
<dbReference type="EMBL" id="CCKQ01008284">
    <property type="protein sequence ID" value="CDW79723.1"/>
    <property type="molecule type" value="Genomic_DNA"/>
</dbReference>
<dbReference type="InterPro" id="IPR013083">
    <property type="entry name" value="Znf_RING/FYVE/PHD"/>
</dbReference>
<dbReference type="SUPFAM" id="SSF57850">
    <property type="entry name" value="RING/U-box"/>
    <property type="match status" value="1"/>
</dbReference>
<evidence type="ECO:0000256" key="2">
    <source>
        <dbReference type="SAM" id="MobiDB-lite"/>
    </source>
</evidence>
<feature type="domain" description="RING-type" evidence="3">
    <location>
        <begin position="297"/>
        <end position="336"/>
    </location>
</feature>
<protein>
    <submittedName>
        <fullName evidence="4">Ring zinc finger protein</fullName>
    </submittedName>
</protein>
<dbReference type="GO" id="GO:0061630">
    <property type="term" value="F:ubiquitin protein ligase activity"/>
    <property type="evidence" value="ECO:0007669"/>
    <property type="project" value="UniProtKB-EC"/>
</dbReference>
<feature type="region of interest" description="Disordered" evidence="2">
    <location>
        <begin position="1"/>
        <end position="75"/>
    </location>
</feature>
<name>A0A078AFN4_STYLE</name>
<evidence type="ECO:0000259" key="3">
    <source>
        <dbReference type="PROSITE" id="PS50089"/>
    </source>
</evidence>
<dbReference type="OrthoDB" id="288444at2759"/>
<dbReference type="PANTHER" id="PTHR22996">
    <property type="entry name" value="MAHOGUNIN"/>
    <property type="match status" value="1"/>
</dbReference>
<keyword evidence="1" id="KW-0863">Zinc-finger</keyword>